<dbReference type="InterPro" id="IPR001736">
    <property type="entry name" value="PLipase_D/transphosphatidylase"/>
</dbReference>
<dbReference type="Pfam" id="PF13091">
    <property type="entry name" value="PLDc_2"/>
    <property type="match status" value="2"/>
</dbReference>
<dbReference type="EMBL" id="JBCLUF010000009">
    <property type="protein sequence ID" value="MEY8661993.1"/>
    <property type="molecule type" value="Genomic_DNA"/>
</dbReference>
<comment type="caution">
    <text evidence="15">The sequence shown here is derived from an EMBL/GenBank/DDBJ whole genome shotgun (WGS) entry which is preliminary data.</text>
</comment>
<gene>
    <name evidence="15" type="primary">cls</name>
    <name evidence="15" type="ORF">AALT52_03685</name>
</gene>
<dbReference type="HAMAP" id="MF_01916">
    <property type="entry name" value="Cardiolipin_synth_Cls"/>
    <property type="match status" value="1"/>
</dbReference>
<dbReference type="SMART" id="SM00155">
    <property type="entry name" value="PLDc"/>
    <property type="match status" value="2"/>
</dbReference>
<dbReference type="CDD" id="cd09110">
    <property type="entry name" value="PLDc_CLS_1"/>
    <property type="match status" value="1"/>
</dbReference>
<dbReference type="InterPro" id="IPR022924">
    <property type="entry name" value="Cardiolipin_synthase"/>
</dbReference>
<keyword evidence="5 12" id="KW-0812">Transmembrane</keyword>
<organism evidence="15 16">
    <name type="scientific">Ligilactobacillus faecis</name>
    <dbReference type="NCBI Taxonomy" id="762833"/>
    <lineage>
        <taxon>Bacteria</taxon>
        <taxon>Bacillati</taxon>
        <taxon>Bacillota</taxon>
        <taxon>Bacilli</taxon>
        <taxon>Lactobacillales</taxon>
        <taxon>Lactobacillaceae</taxon>
        <taxon>Ligilactobacillus</taxon>
    </lineage>
</organism>
<comment type="similarity">
    <text evidence="12">Belongs to the phospholipase D family. Cardiolipin synthase subfamily.</text>
</comment>
<evidence type="ECO:0000256" key="13">
    <source>
        <dbReference type="NCBIfam" id="TIGR04265"/>
    </source>
</evidence>
<evidence type="ECO:0000313" key="15">
    <source>
        <dbReference type="EMBL" id="MEY8661993.1"/>
    </source>
</evidence>
<sequence>MDTLLSVIGIILILNTVVAIITVFKEKRDITATWAWLLVLNLLPIIGFGIYLFVGKKISKEKMFDLKMQERLGLDQLVELQKKQWKTEELLPEGLGTNEARQTVHLLLETDQAVLTKNNKVEIFTDGHEKFAALLADIDRAKHHVHLEYYSFFSDRIGKKILTSLENAARRGVKVRVIYDSMGSRGQKRNFFNELERLGGEAEPFFAYKKALIHSPRINYREHRKLAIIDGKIGYIGGFNIGDQYLSRSEKFGYWRDTHLRVLGNAVLGMQSRFLMDWNATIKNIRGKKQVKYSEDLFPLHLEKGNVGIQIVSSGPDSDVEAIKLGYLKLISRANDYIYIQTPYLIPDDSVLEALSVAASSGVDVKIMIPCMPDHAFVYRATQYYARDLIEKGVEVYTYDAGFLHAKTFVVDSQLSSVGSANLDFRSFKLNFEANAFCYDRVLAVKLKRLFEEDLEKCTKLTPEYFAKQSRWLTFKQYFSRLLSPIL</sequence>
<evidence type="ECO:0000256" key="8">
    <source>
        <dbReference type="ARBA" id="ARBA00023098"/>
    </source>
</evidence>
<evidence type="ECO:0000256" key="6">
    <source>
        <dbReference type="ARBA" id="ARBA00022737"/>
    </source>
</evidence>
<evidence type="ECO:0000256" key="1">
    <source>
        <dbReference type="ARBA" id="ARBA00004651"/>
    </source>
</evidence>
<feature type="domain" description="PLD phosphodiesterase" evidence="14">
    <location>
        <begin position="400"/>
        <end position="427"/>
    </location>
</feature>
<dbReference type="Proteomes" id="UP001565236">
    <property type="component" value="Unassembled WGS sequence"/>
</dbReference>
<dbReference type="Pfam" id="PF13396">
    <property type="entry name" value="PLDc_N"/>
    <property type="match status" value="1"/>
</dbReference>
<keyword evidence="10 12" id="KW-0594">Phospholipid biosynthesis</keyword>
<keyword evidence="7 12" id="KW-1133">Transmembrane helix</keyword>
<feature type="active site" evidence="12">
    <location>
        <position position="230"/>
    </location>
</feature>
<keyword evidence="11 12" id="KW-1208">Phospholipid metabolism</keyword>
<feature type="active site" evidence="12">
    <location>
        <position position="223"/>
    </location>
</feature>
<keyword evidence="8 12" id="KW-0443">Lipid metabolism</keyword>
<evidence type="ECO:0000256" key="12">
    <source>
        <dbReference type="HAMAP-Rule" id="MF_01916"/>
    </source>
</evidence>
<dbReference type="CDD" id="cd09112">
    <property type="entry name" value="PLDc_CLS_2"/>
    <property type="match status" value="1"/>
</dbReference>
<comment type="catalytic activity">
    <reaction evidence="12">
        <text>2 a 1,2-diacyl-sn-glycero-3-phospho-(1'-sn-glycerol) = a cardiolipin + glycerol</text>
        <dbReference type="Rhea" id="RHEA:31451"/>
        <dbReference type="ChEBI" id="CHEBI:17754"/>
        <dbReference type="ChEBI" id="CHEBI:62237"/>
        <dbReference type="ChEBI" id="CHEBI:64716"/>
    </reaction>
</comment>
<dbReference type="Gene3D" id="3.30.870.10">
    <property type="entry name" value="Endonuclease Chain A"/>
    <property type="match status" value="2"/>
</dbReference>
<proteinExistence type="inferred from homology"/>
<keyword evidence="3 12" id="KW-0444">Lipid biosynthesis</keyword>
<dbReference type="InterPro" id="IPR027379">
    <property type="entry name" value="CLS_N"/>
</dbReference>
<comment type="caution">
    <text evidence="12">Lacks conserved residue(s) required for the propagation of feature annotation.</text>
</comment>
<feature type="active site" evidence="12">
    <location>
        <position position="225"/>
    </location>
</feature>
<dbReference type="SUPFAM" id="SSF56024">
    <property type="entry name" value="Phospholipase D/nuclease"/>
    <property type="match status" value="2"/>
</dbReference>
<dbReference type="RefSeq" id="WP_280606165.1">
    <property type="nucleotide sequence ID" value="NZ_CP123639.1"/>
</dbReference>
<dbReference type="PANTHER" id="PTHR21248">
    <property type="entry name" value="CARDIOLIPIN SYNTHASE"/>
    <property type="match status" value="1"/>
</dbReference>
<feature type="domain" description="PLD phosphodiesterase" evidence="14">
    <location>
        <begin position="218"/>
        <end position="245"/>
    </location>
</feature>
<dbReference type="InterPro" id="IPR025202">
    <property type="entry name" value="PLD-like_dom"/>
</dbReference>
<evidence type="ECO:0000313" key="16">
    <source>
        <dbReference type="Proteomes" id="UP001565236"/>
    </source>
</evidence>
<evidence type="ECO:0000259" key="14">
    <source>
        <dbReference type="PROSITE" id="PS50035"/>
    </source>
</evidence>
<feature type="transmembrane region" description="Helical" evidence="12">
    <location>
        <begin position="35"/>
        <end position="54"/>
    </location>
</feature>
<evidence type="ECO:0000256" key="9">
    <source>
        <dbReference type="ARBA" id="ARBA00023136"/>
    </source>
</evidence>
<dbReference type="NCBIfam" id="TIGR04265">
    <property type="entry name" value="bac_cardiolipin"/>
    <property type="match status" value="1"/>
</dbReference>
<evidence type="ECO:0000256" key="11">
    <source>
        <dbReference type="ARBA" id="ARBA00023264"/>
    </source>
</evidence>
<evidence type="ECO:0000256" key="4">
    <source>
        <dbReference type="ARBA" id="ARBA00022679"/>
    </source>
</evidence>
<feature type="active site" evidence="12">
    <location>
        <position position="405"/>
    </location>
</feature>
<comment type="function">
    <text evidence="12">Catalyzes the reversible phosphatidyl group transfer from one phosphatidylglycerol molecule to another to form cardiolipin (CL) (diphosphatidylglycerol) and glycerol.</text>
</comment>
<name>A0ABV4DQ37_9LACO</name>
<dbReference type="EC" id="2.7.8.-" evidence="12 13"/>
<keyword evidence="2 12" id="KW-1003">Cell membrane</keyword>
<comment type="subcellular location">
    <subcellularLocation>
        <location evidence="1 12">Cell membrane</location>
        <topology evidence="1 12">Multi-pass membrane protein</topology>
    </subcellularLocation>
</comment>
<dbReference type="PROSITE" id="PS50035">
    <property type="entry name" value="PLD"/>
    <property type="match status" value="2"/>
</dbReference>
<reference evidence="15 16" key="1">
    <citation type="submission" date="2024-03" db="EMBL/GenBank/DDBJ databases">
        <title>Mouse gut bacterial collection (mGBC) of GemPharmatech.</title>
        <authorList>
            <person name="He Y."/>
            <person name="Dong L."/>
            <person name="Wu D."/>
            <person name="Gao X."/>
            <person name="Lin Z."/>
        </authorList>
    </citation>
    <scope>NUCLEOTIDE SEQUENCE [LARGE SCALE GENOMIC DNA]</scope>
    <source>
        <strain evidence="15 16">15-30</strain>
    </source>
</reference>
<evidence type="ECO:0000256" key="2">
    <source>
        <dbReference type="ARBA" id="ARBA00022475"/>
    </source>
</evidence>
<evidence type="ECO:0000256" key="5">
    <source>
        <dbReference type="ARBA" id="ARBA00022692"/>
    </source>
</evidence>
<keyword evidence="9 12" id="KW-0472">Membrane</keyword>
<evidence type="ECO:0000256" key="7">
    <source>
        <dbReference type="ARBA" id="ARBA00022989"/>
    </source>
</evidence>
<evidence type="ECO:0000256" key="10">
    <source>
        <dbReference type="ARBA" id="ARBA00023209"/>
    </source>
</evidence>
<evidence type="ECO:0000256" key="3">
    <source>
        <dbReference type="ARBA" id="ARBA00022516"/>
    </source>
</evidence>
<accession>A0ABV4DQ37</accession>
<dbReference type="PANTHER" id="PTHR21248:SF22">
    <property type="entry name" value="PHOSPHOLIPASE D"/>
    <property type="match status" value="1"/>
</dbReference>
<keyword evidence="6" id="KW-0677">Repeat</keyword>
<keyword evidence="16" id="KW-1185">Reference proteome</keyword>
<protein>
    <recommendedName>
        <fullName evidence="12 13">Cardiolipin synthase</fullName>
        <shortName evidence="12">CL synthase</shortName>
        <ecNumber evidence="12 13">2.7.8.-</ecNumber>
    </recommendedName>
</protein>
<feature type="active site" evidence="12">
    <location>
        <position position="412"/>
    </location>
</feature>
<dbReference type="InterPro" id="IPR030874">
    <property type="entry name" value="Cardiolipin_synth_Firmi"/>
</dbReference>
<keyword evidence="4 12" id="KW-0808">Transferase</keyword>
<feature type="active site" evidence="12">
    <location>
        <position position="407"/>
    </location>
</feature>